<protein>
    <submittedName>
        <fullName evidence="3">Putative membrane protein</fullName>
    </submittedName>
</protein>
<evidence type="ECO:0000313" key="4">
    <source>
        <dbReference type="Proteomes" id="UP000006053"/>
    </source>
</evidence>
<gene>
    <name evidence="3" type="ordered locus">Desde_1402</name>
</gene>
<accession>I4A791</accession>
<dbReference type="InterPro" id="IPR014535">
    <property type="entry name" value="Hpre_diP_synt_I"/>
</dbReference>
<keyword evidence="2" id="KW-0472">Membrane</keyword>
<feature type="transmembrane region" description="Helical" evidence="2">
    <location>
        <begin position="43"/>
        <end position="71"/>
    </location>
</feature>
<dbReference type="Pfam" id="PF07456">
    <property type="entry name" value="Hpre_diP_synt_I"/>
    <property type="match status" value="1"/>
</dbReference>
<dbReference type="Gene3D" id="1.10.1760.20">
    <property type="match status" value="1"/>
</dbReference>
<reference evidence="3 4" key="2">
    <citation type="journal article" date="2015" name="J. Bacteriol.">
        <title>Genomic, proteomic, and biochemical analysis of the organohalide respiratory pathway in Desulfitobacterium dehalogenans.</title>
        <authorList>
            <person name="Kruse T."/>
            <person name="van de Pas B.A."/>
            <person name="Atteia A."/>
            <person name="Krab K."/>
            <person name="Hagen W.R."/>
            <person name="Goodwin L."/>
            <person name="Chain P."/>
            <person name="Boeren S."/>
            <person name="Maphosa F."/>
            <person name="Schraa G."/>
            <person name="de Vos W.M."/>
            <person name="van der Oost J."/>
            <person name="Smidt H."/>
            <person name="Stams A.J."/>
        </authorList>
    </citation>
    <scope>NUCLEOTIDE SEQUENCE [LARGE SCALE GENOMIC DNA]</scope>
    <source>
        <strain evidence="4">ATCC 51507 / DSM 9161 / JW/IU-DC1</strain>
    </source>
</reference>
<dbReference type="Proteomes" id="UP000006053">
    <property type="component" value="Chromosome"/>
</dbReference>
<evidence type="ECO:0000313" key="3">
    <source>
        <dbReference type="EMBL" id="AFL99825.1"/>
    </source>
</evidence>
<keyword evidence="2" id="KW-0812">Transmembrane</keyword>
<dbReference type="PIRSF" id="PIRSF027391">
    <property type="entry name" value="Hpre_diP_synt_I"/>
    <property type="match status" value="1"/>
</dbReference>
<keyword evidence="4" id="KW-1185">Reference proteome</keyword>
<evidence type="ECO:0000256" key="2">
    <source>
        <dbReference type="SAM" id="Phobius"/>
    </source>
</evidence>
<proteinExistence type="predicted"/>
<dbReference type="STRING" id="756499.Desde_1402"/>
<dbReference type="RefSeq" id="WP_014793315.1">
    <property type="nucleotide sequence ID" value="NC_018017.1"/>
</dbReference>
<name>I4A791_DESDJ</name>
<feature type="compositionally biased region" description="Basic and acidic residues" evidence="1">
    <location>
        <begin position="186"/>
        <end position="204"/>
    </location>
</feature>
<dbReference type="EMBL" id="CP003348">
    <property type="protein sequence ID" value="AFL99825.1"/>
    <property type="molecule type" value="Genomic_DNA"/>
</dbReference>
<feature type="transmembrane region" description="Helical" evidence="2">
    <location>
        <begin position="77"/>
        <end position="96"/>
    </location>
</feature>
<dbReference type="KEGG" id="ddh:Desde_1402"/>
<reference evidence="4" key="1">
    <citation type="submission" date="2012-06" db="EMBL/GenBank/DDBJ databases">
        <title>Complete sequence of Desulfitobacterium dehalogenans ATCC 51507.</title>
        <authorList>
            <person name="Lucas S."/>
            <person name="Han J."/>
            <person name="Lapidus A."/>
            <person name="Cheng J.-F."/>
            <person name="Goodwin L."/>
            <person name="Pitluck S."/>
            <person name="Peters L."/>
            <person name="Ovchinnikova G."/>
            <person name="Teshima H."/>
            <person name="Detter J.C."/>
            <person name="Han C."/>
            <person name="Tapia R."/>
            <person name="Land M."/>
            <person name="Hauser L."/>
            <person name="Kyrpides N."/>
            <person name="Ivanova N."/>
            <person name="Pagani I."/>
            <person name="Kruse T."/>
            <person name="de Vos W.M."/>
            <person name="Smidt H."/>
            <person name="Woyke T."/>
        </authorList>
    </citation>
    <scope>NUCLEOTIDE SEQUENCE [LARGE SCALE GENOMIC DNA]</scope>
    <source>
        <strain evidence="4">ATCC 51507 / DSM 9161 / JW/IU-DC1</strain>
    </source>
</reference>
<keyword evidence="2" id="KW-1133">Transmembrane helix</keyword>
<feature type="transmembrane region" description="Helical" evidence="2">
    <location>
        <begin position="6"/>
        <end position="31"/>
    </location>
</feature>
<feature type="transmembrane region" description="Helical" evidence="2">
    <location>
        <begin position="134"/>
        <end position="159"/>
    </location>
</feature>
<dbReference type="HOGENOM" id="CLU_108933_1_1_9"/>
<dbReference type="eggNOG" id="COG4769">
    <property type="taxonomic scope" value="Bacteria"/>
</dbReference>
<dbReference type="AlphaFoldDB" id="I4A791"/>
<organism evidence="3 4">
    <name type="scientific">Desulfitobacterium dehalogenans (strain ATCC 51507 / DSM 9161 / JW/IU-DC1)</name>
    <dbReference type="NCBI Taxonomy" id="756499"/>
    <lineage>
        <taxon>Bacteria</taxon>
        <taxon>Bacillati</taxon>
        <taxon>Bacillota</taxon>
        <taxon>Clostridia</taxon>
        <taxon>Eubacteriales</taxon>
        <taxon>Desulfitobacteriaceae</taxon>
        <taxon>Desulfitobacterium</taxon>
    </lineage>
</organism>
<dbReference type="InterPro" id="IPR010898">
    <property type="entry name" value="Hpre_diP_synth_I"/>
</dbReference>
<sequence>MNRSKRFAIIIILVTNAIIISFLESFIPVPIPVPGIKLGLGNIITMIAIVFLGFKDVLFIVLVRCFVVAILTRGVMMLAFSLTGGILSALVMWLLYRKLSRFFSIKGISIAGAIVHNTTQITIASFILGQAVVFYYLPILLISAVVTGLVTGSIGELAINEINKKEIFKKDPEPHESAEEQVALKPGDDRELIHTGTNDNKEVQDSGVEGN</sequence>
<feature type="region of interest" description="Disordered" evidence="1">
    <location>
        <begin position="170"/>
        <end position="211"/>
    </location>
</feature>
<evidence type="ECO:0000256" key="1">
    <source>
        <dbReference type="SAM" id="MobiDB-lite"/>
    </source>
</evidence>